<dbReference type="NCBIfam" id="TIGR02258">
    <property type="entry name" value="2_5_ligase"/>
    <property type="match status" value="1"/>
</dbReference>
<dbReference type="OrthoDB" id="9789350at2"/>
<dbReference type="InterPro" id="IPR004175">
    <property type="entry name" value="RNA_CPDase"/>
</dbReference>
<protein>
    <recommendedName>
        <fullName evidence="1">RNA 2',3'-cyclic phosphodiesterase</fullName>
        <shortName evidence="1">RNA 2',3'-CPDase</shortName>
        <ecNumber evidence="1">3.1.4.58</ecNumber>
    </recommendedName>
</protein>
<dbReference type="Proteomes" id="UP000217696">
    <property type="component" value="Chromosome"/>
</dbReference>
<dbReference type="SUPFAM" id="SSF55144">
    <property type="entry name" value="LigT-like"/>
    <property type="match status" value="1"/>
</dbReference>
<sequence length="184" mass="20915">MRLFTAIEPSPAARQAIEHIERRLKTVIRCKRWQPVETIHLTMQFLGEKQEADLPQIDQALQTAVKGIPPISLHIGPPGVFGHTQRARVLWLSLNGETDALKTLQKQTAEALTEAGLYKEDKPFRPHITLGRNLETPFELEEVMALFRHTPLTEWTVEALHLYRSTLTPAGAIHHKLKTYPLIP</sequence>
<dbReference type="PANTHER" id="PTHR35561">
    <property type="entry name" value="RNA 2',3'-CYCLIC PHOSPHODIESTERASE"/>
    <property type="match status" value="1"/>
</dbReference>
<dbReference type="Pfam" id="PF13563">
    <property type="entry name" value="2_5_RNA_ligase2"/>
    <property type="match status" value="1"/>
</dbReference>
<evidence type="ECO:0000256" key="1">
    <source>
        <dbReference type="HAMAP-Rule" id="MF_01940"/>
    </source>
</evidence>
<dbReference type="GO" id="GO:0004113">
    <property type="term" value="F:2',3'-cyclic-nucleotide 3'-phosphodiesterase activity"/>
    <property type="evidence" value="ECO:0007669"/>
    <property type="project" value="InterPro"/>
</dbReference>
<comment type="catalytic activity">
    <reaction evidence="1">
        <text>a 3'-end 2',3'-cyclophospho-ribonucleotide-RNA + H2O = a 3'-end 2'-phospho-ribonucleotide-RNA + H(+)</text>
        <dbReference type="Rhea" id="RHEA:11828"/>
        <dbReference type="Rhea" id="RHEA-COMP:10464"/>
        <dbReference type="Rhea" id="RHEA-COMP:17353"/>
        <dbReference type="ChEBI" id="CHEBI:15377"/>
        <dbReference type="ChEBI" id="CHEBI:15378"/>
        <dbReference type="ChEBI" id="CHEBI:83064"/>
        <dbReference type="ChEBI" id="CHEBI:173113"/>
        <dbReference type="EC" id="3.1.4.58"/>
    </reaction>
</comment>
<dbReference type="AlphaFoldDB" id="A0A0U5BCF8"/>
<dbReference type="PANTHER" id="PTHR35561:SF1">
    <property type="entry name" value="RNA 2',3'-CYCLIC PHOSPHODIESTERASE"/>
    <property type="match status" value="1"/>
</dbReference>
<feature type="active site" description="Proton donor" evidence="1">
    <location>
        <position position="40"/>
    </location>
</feature>
<evidence type="ECO:0000313" key="3">
    <source>
        <dbReference type="Proteomes" id="UP000217696"/>
    </source>
</evidence>
<organism evidence="2 3">
    <name type="scientific">Aneurinibacillus soli</name>
    <dbReference type="NCBI Taxonomy" id="1500254"/>
    <lineage>
        <taxon>Bacteria</taxon>
        <taxon>Bacillati</taxon>
        <taxon>Bacillota</taxon>
        <taxon>Bacilli</taxon>
        <taxon>Bacillales</taxon>
        <taxon>Paenibacillaceae</taxon>
        <taxon>Aneurinibacillus group</taxon>
        <taxon>Aneurinibacillus</taxon>
    </lineage>
</organism>
<dbReference type="HAMAP" id="MF_01940">
    <property type="entry name" value="RNA_CPDase"/>
    <property type="match status" value="1"/>
</dbReference>
<dbReference type="EMBL" id="AP017312">
    <property type="protein sequence ID" value="BAU28413.1"/>
    <property type="molecule type" value="Genomic_DNA"/>
</dbReference>
<feature type="short sequence motif" description="HXTX 1" evidence="1">
    <location>
        <begin position="40"/>
        <end position="43"/>
    </location>
</feature>
<feature type="active site" description="Proton acceptor" evidence="1">
    <location>
        <position position="127"/>
    </location>
</feature>
<keyword evidence="3" id="KW-1185">Reference proteome</keyword>
<dbReference type="InterPro" id="IPR009097">
    <property type="entry name" value="Cyclic_Pdiesterase"/>
</dbReference>
<evidence type="ECO:0000313" key="2">
    <source>
        <dbReference type="EMBL" id="BAU28413.1"/>
    </source>
</evidence>
<dbReference type="GO" id="GO:0016874">
    <property type="term" value="F:ligase activity"/>
    <property type="evidence" value="ECO:0007669"/>
    <property type="project" value="UniProtKB-KW"/>
</dbReference>
<comment type="function">
    <text evidence="1">Hydrolyzes RNA 2',3'-cyclic phosphodiester to an RNA 2'-phosphomonoester.</text>
</comment>
<name>A0A0U5BCF8_9BACL</name>
<comment type="similarity">
    <text evidence="1">Belongs to the 2H phosphoesterase superfamily. ThpR family.</text>
</comment>
<dbReference type="Gene3D" id="3.90.1140.10">
    <property type="entry name" value="Cyclic phosphodiesterase"/>
    <property type="match status" value="1"/>
</dbReference>
<dbReference type="RefSeq" id="WP_096466170.1">
    <property type="nucleotide sequence ID" value="NZ_AP017312.1"/>
</dbReference>
<proteinExistence type="inferred from homology"/>
<accession>A0A0U5BCF8</accession>
<dbReference type="GO" id="GO:0008664">
    <property type="term" value="F:RNA 2',3'-cyclic 3'-phosphodiesterase activity"/>
    <property type="evidence" value="ECO:0007669"/>
    <property type="project" value="UniProtKB-EC"/>
</dbReference>
<gene>
    <name evidence="2" type="ORF">CB4_02587</name>
</gene>
<keyword evidence="1" id="KW-0378">Hydrolase</keyword>
<dbReference type="KEGG" id="asoc:CB4_02587"/>
<reference evidence="2 3" key="1">
    <citation type="submission" date="2015-12" db="EMBL/GenBank/DDBJ databases">
        <title>Genome sequence of Aneurinibacillus soli.</title>
        <authorList>
            <person name="Lee J.S."/>
            <person name="Lee K.C."/>
            <person name="Kim K.K."/>
            <person name="Lee B.W."/>
        </authorList>
    </citation>
    <scope>NUCLEOTIDE SEQUENCE [LARGE SCALE GENOMIC DNA]</scope>
    <source>
        <strain evidence="2 3">CB4</strain>
    </source>
</reference>
<feature type="short sequence motif" description="HXTX 2" evidence="1">
    <location>
        <begin position="127"/>
        <end position="130"/>
    </location>
</feature>
<dbReference type="EC" id="3.1.4.58" evidence="1"/>
<keyword evidence="2" id="KW-0436">Ligase</keyword>